<organism evidence="2 3">
    <name type="scientific">Marasmius tenuissimus</name>
    <dbReference type="NCBI Taxonomy" id="585030"/>
    <lineage>
        <taxon>Eukaryota</taxon>
        <taxon>Fungi</taxon>
        <taxon>Dikarya</taxon>
        <taxon>Basidiomycota</taxon>
        <taxon>Agaricomycotina</taxon>
        <taxon>Agaricomycetes</taxon>
        <taxon>Agaricomycetidae</taxon>
        <taxon>Agaricales</taxon>
        <taxon>Marasmiineae</taxon>
        <taxon>Marasmiaceae</taxon>
        <taxon>Marasmius</taxon>
    </lineage>
</organism>
<accession>A0ABR2ZSQ0</accession>
<protein>
    <recommendedName>
        <fullName evidence="4">Chromatin elongation factor spt5</fullName>
    </recommendedName>
</protein>
<sequence>MATSIGASTSRQAMVTEHTKRRRVVRNRWIDDEAGIDDDDEEDFDDDEDDEEQGVNDEEQGVDDEEQGENDEKDGGEGGRIARRGRSLPRLETRRLGSRGGAPQIFDGLIARVEGPQPRNSNTAGNQNQTVGESSDDSPDEEAGHSRHEPSFDPESPLERAMFKLFAEADTALYRVKCEPGCELLAIMYLIQRAVAEDTPKSDPNSGNLESSKCEGKVLLSSLIRSAFMGKKTGYIYVEVTRWNVRDPVLRDIFHSTPGLLYPSRYPGGYPVRFHPGVKDSLPAAEFVERDEWAQTLHMTGRGVLPGDFVQIGRHATYRGDVGLVVDIDRDDLMSVSRARLLVPPRIAYHWRLKVDQSHFNDRAFEYPNEDRSNPNHADFYPRPFHYKEWLAAGWKWKVDLVPHCRTHVCKTPKDPEVPNVVGHCRPCQDWEMCPDAYLVFQKREFQDMLESIWVKNSRLTKADSIAFHAGACFHVSQFQNQQLYDSLSDLPPPRGWDFAIGDRVFVVKPHVTPEPQPKKFLTMTISFLKHQPVESHGCEGSIVSVSGSMCKVKLDDLPGLVHQAENSPHELSAVARDATLVFELQPLRSQTSDPKGEEGMVVSVSQHHIRRSLRPGDQVEVIDGIEKGAYGWVFDVTEDWNAVVMINDPLAPDRPMSQLEPHVSSMVPLISKTSLSRTVKMITTTVNFLRPYRPYDSTVNQAPRQLTRTFGVAAAPDGVLANVGLCPQTQKSVQHGQTERNPWIGTRVRIIKHKGGSKDSGVVRSVHVAGAAPIGRPNKTNNVSGLIINVESDTRRQRTGDIPVDYNNVRDLDSGRFLNQIKPLAEDSFWKQQFRPFYFEQYTDKEERELKNREENKRLQEMEREQRMREEAERRLVTPSDSGTPPPSEGVDAPDIGSAWDPESTVKFPVDWLISPAIVNGLRGMKVLVNISSGRFKARDRYVQLEYNGENRPYKIVYYPPRVQRRVSAYPMELAELDKSSDRPKLRTEARMMIVVEGVHLGKLVYRVGQRYVSEEQSEDHARLIVRVVVNLDVIASTCKISEEELLLHESSLAIVKDDQTLRSHARRQLDKIRQENKNKLYL</sequence>
<evidence type="ECO:0000313" key="2">
    <source>
        <dbReference type="EMBL" id="KAL0063768.1"/>
    </source>
</evidence>
<proteinExistence type="predicted"/>
<comment type="caution">
    <text evidence="2">The sequence shown here is derived from an EMBL/GenBank/DDBJ whole genome shotgun (WGS) entry which is preliminary data.</text>
</comment>
<feature type="region of interest" description="Disordered" evidence="1">
    <location>
        <begin position="849"/>
        <end position="899"/>
    </location>
</feature>
<feature type="compositionally biased region" description="Basic and acidic residues" evidence="1">
    <location>
        <begin position="849"/>
        <end position="877"/>
    </location>
</feature>
<evidence type="ECO:0000313" key="3">
    <source>
        <dbReference type="Proteomes" id="UP001437256"/>
    </source>
</evidence>
<feature type="compositionally biased region" description="Basic and acidic residues" evidence="1">
    <location>
        <begin position="142"/>
        <end position="156"/>
    </location>
</feature>
<feature type="compositionally biased region" description="Polar residues" evidence="1">
    <location>
        <begin position="118"/>
        <end position="133"/>
    </location>
</feature>
<keyword evidence="3" id="KW-1185">Reference proteome</keyword>
<dbReference type="PANTHER" id="PTHR11125">
    <property type="entry name" value="SUPPRESSOR OF TY 5"/>
    <property type="match status" value="1"/>
</dbReference>
<dbReference type="PROSITE" id="PS01108">
    <property type="entry name" value="RIBOSOMAL_L24"/>
    <property type="match status" value="1"/>
</dbReference>
<dbReference type="EMBL" id="JBBXMP010000074">
    <property type="protein sequence ID" value="KAL0063768.1"/>
    <property type="molecule type" value="Genomic_DNA"/>
</dbReference>
<dbReference type="PANTHER" id="PTHR11125:SF7">
    <property type="entry name" value="TRANSCRIPTION ELONGATION FACTOR SPT5"/>
    <property type="match status" value="1"/>
</dbReference>
<reference evidence="2 3" key="1">
    <citation type="submission" date="2024-05" db="EMBL/GenBank/DDBJ databases">
        <title>A draft genome resource for the thread blight pathogen Marasmius tenuissimus strain MS-2.</title>
        <authorList>
            <person name="Yulfo-Soto G.E."/>
            <person name="Baruah I.K."/>
            <person name="Amoako-Attah I."/>
            <person name="Bukari Y."/>
            <person name="Meinhardt L.W."/>
            <person name="Bailey B.A."/>
            <person name="Cohen S.P."/>
        </authorList>
    </citation>
    <scope>NUCLEOTIDE SEQUENCE [LARGE SCALE GENOMIC DNA]</scope>
    <source>
        <strain evidence="2 3">MS-2</strain>
    </source>
</reference>
<evidence type="ECO:0000256" key="1">
    <source>
        <dbReference type="SAM" id="MobiDB-lite"/>
    </source>
</evidence>
<evidence type="ECO:0008006" key="4">
    <source>
        <dbReference type="Google" id="ProtNLM"/>
    </source>
</evidence>
<dbReference type="InterPro" id="IPR039659">
    <property type="entry name" value="SPT5"/>
</dbReference>
<gene>
    <name evidence="2" type="ORF">AAF712_009325</name>
</gene>
<dbReference type="InterPro" id="IPR005825">
    <property type="entry name" value="Ribosomal_uL24_CS"/>
</dbReference>
<dbReference type="Proteomes" id="UP001437256">
    <property type="component" value="Unassembled WGS sequence"/>
</dbReference>
<name>A0ABR2ZSQ0_9AGAR</name>
<feature type="compositionally biased region" description="Polar residues" evidence="1">
    <location>
        <begin position="1"/>
        <end position="13"/>
    </location>
</feature>
<feature type="region of interest" description="Disordered" evidence="1">
    <location>
        <begin position="1"/>
        <end position="156"/>
    </location>
</feature>
<feature type="compositionally biased region" description="Acidic residues" evidence="1">
    <location>
        <begin position="32"/>
        <end position="74"/>
    </location>
</feature>